<comment type="similarity">
    <text evidence="2 12 13">Belongs to the SecA family.</text>
</comment>
<feature type="binding site" evidence="12">
    <location>
        <position position="493"/>
    </location>
    <ligand>
        <name>ATP</name>
        <dbReference type="ChEBI" id="CHEBI:30616"/>
    </ligand>
</feature>
<evidence type="ECO:0000259" key="15">
    <source>
        <dbReference type="PROSITE" id="PS51192"/>
    </source>
</evidence>
<dbReference type="SUPFAM" id="SSF81886">
    <property type="entry name" value="Helical scaffold and wing domains of SecA"/>
    <property type="match status" value="1"/>
</dbReference>
<dbReference type="NCBIfam" id="TIGR04397">
    <property type="entry name" value="SecA2_Bac_anthr"/>
    <property type="match status" value="1"/>
</dbReference>
<dbReference type="CDD" id="cd17928">
    <property type="entry name" value="DEXDc_SecA"/>
    <property type="match status" value="1"/>
</dbReference>
<evidence type="ECO:0000256" key="7">
    <source>
        <dbReference type="ARBA" id="ARBA00022840"/>
    </source>
</evidence>
<evidence type="ECO:0000259" key="17">
    <source>
        <dbReference type="PROSITE" id="PS51196"/>
    </source>
</evidence>
<dbReference type="SUPFAM" id="SSF81767">
    <property type="entry name" value="Pre-protein crosslinking domain of SecA"/>
    <property type="match status" value="1"/>
</dbReference>
<dbReference type="HAMAP" id="MF_01382">
    <property type="entry name" value="SecA"/>
    <property type="match status" value="1"/>
</dbReference>
<dbReference type="AlphaFoldDB" id="A0A5D4M087"/>
<dbReference type="GO" id="GO:0017038">
    <property type="term" value="P:protein import"/>
    <property type="evidence" value="ECO:0007669"/>
    <property type="project" value="InterPro"/>
</dbReference>
<dbReference type="Pfam" id="PF07517">
    <property type="entry name" value="SecA_DEAD"/>
    <property type="match status" value="1"/>
</dbReference>
<comment type="caution">
    <text evidence="18">The sequence shown here is derived from an EMBL/GenBank/DDBJ whole genome shotgun (WGS) entry which is preliminary data.</text>
</comment>
<dbReference type="SMART" id="SM00958">
    <property type="entry name" value="SecA_PP_bind"/>
    <property type="match status" value="1"/>
</dbReference>
<evidence type="ECO:0000256" key="3">
    <source>
        <dbReference type="ARBA" id="ARBA00022448"/>
    </source>
</evidence>
<dbReference type="GO" id="GO:0031522">
    <property type="term" value="C:cell envelope Sec protein transport complex"/>
    <property type="evidence" value="ECO:0007669"/>
    <property type="project" value="TreeGrafter"/>
</dbReference>
<dbReference type="GO" id="GO:0006605">
    <property type="term" value="P:protein targeting"/>
    <property type="evidence" value="ECO:0007669"/>
    <property type="project" value="UniProtKB-UniRule"/>
</dbReference>
<dbReference type="InterPro" id="IPR001650">
    <property type="entry name" value="Helicase_C-like"/>
</dbReference>
<dbReference type="PANTHER" id="PTHR30612">
    <property type="entry name" value="SECA INNER MEMBRANE COMPONENT OF SEC PROTEIN SECRETION SYSTEM"/>
    <property type="match status" value="1"/>
</dbReference>
<dbReference type="InterPro" id="IPR011130">
    <property type="entry name" value="SecA_preprotein_X-link_dom"/>
</dbReference>
<proteinExistence type="inferred from homology"/>
<keyword evidence="6 12" id="KW-0547">Nucleotide-binding</keyword>
<dbReference type="Gene3D" id="3.40.50.300">
    <property type="entry name" value="P-loop containing nucleotide triphosphate hydrolases"/>
    <property type="match status" value="3"/>
</dbReference>
<keyword evidence="7 12" id="KW-0067">ATP-binding</keyword>
<feature type="domain" description="SecA family profile" evidence="17">
    <location>
        <begin position="2"/>
        <end position="571"/>
    </location>
</feature>
<evidence type="ECO:0000256" key="13">
    <source>
        <dbReference type="RuleBase" id="RU003874"/>
    </source>
</evidence>
<dbReference type="GO" id="GO:0005829">
    <property type="term" value="C:cytosol"/>
    <property type="evidence" value="ECO:0007669"/>
    <property type="project" value="TreeGrafter"/>
</dbReference>
<dbReference type="Pfam" id="PF01043">
    <property type="entry name" value="SecA_PP_bind"/>
    <property type="match status" value="1"/>
</dbReference>
<keyword evidence="4 12" id="KW-1003">Cell membrane</keyword>
<dbReference type="Gene3D" id="3.90.1440.10">
    <property type="entry name" value="SecA, preprotein cross-linking domain"/>
    <property type="match status" value="1"/>
</dbReference>
<evidence type="ECO:0000256" key="9">
    <source>
        <dbReference type="ARBA" id="ARBA00022967"/>
    </source>
</evidence>
<dbReference type="SMART" id="SM00957">
    <property type="entry name" value="SecA_DEAD"/>
    <property type="match status" value="1"/>
</dbReference>
<evidence type="ECO:0000256" key="12">
    <source>
        <dbReference type="HAMAP-Rule" id="MF_01382"/>
    </source>
</evidence>
<dbReference type="RefSeq" id="WP_148955317.1">
    <property type="nucleotide sequence ID" value="NZ_VTEG01000034.1"/>
</dbReference>
<feature type="coiled-coil region" evidence="14">
    <location>
        <begin position="20"/>
        <end position="47"/>
    </location>
</feature>
<sequence length="789" mass="89724">MITYLKNIIGNGDQRAIKKYYKEVEKINEYEQELEGLTDNQLRENTAVFKELLLEGKPLEEIRPKAFAVVREASKRVLGMRHFDVQLIGGIVLSEGNIAEMPTGEGKTLVASLSSYLRALEGKGVHVITVNDYLARRDRELIGQIHEFLGLTVGLNLPEMELERKKSAYLADITYGIGSEFGFDYLRDNMVYSIGQRVQRPFHYAIVDEVDSVLIDEAKTPLIIAGKTGVSSDLSYLCARIIKTFKLDIDFLFDQETKTTNLTDEGIAKIERGFAIDNLYDIEHQTLYHYVIQALRASVMFKRDVDYIVKDGKVMLVDMFTGRPMEGRSLSNGLHQAIEAKEGLEVTEENKTQASITLQNFFRMYPHLGGMTGTAKTEAKEFEQIYGMNVVQIPTNKPVIRNDLNDHVFDTIKAKYTAVANRVSEIHATGQPVLIGTTSILQSEELSSYLNEAGLPHEVLNAKTVEQEVQLISLAGHKGNITVATNMAGRGTDITLGEGVKDLGGLYVIGTERHESRRIDNQLKGRAGRQGDPGLSEFYISLEDEMFTRFAQEDLEKLSKNLKVSVIGKVTNKNIDEFVDRVQRICEGANYSVREYNLKLDDVLNLQRNTIYELRNKLLKNEEVVSIMLSMLNSYMEKTIDLHCSEDEKEADWNLAKLNQQLLEVLPGAQFSFPEEDYTKKSIQLEVRDKAESYLKKVESRLSHKEYSENVRYFLLSATDYHWLSHIEAMERLKEGIGLRTFSQEDPMRQYAREGLEMFSNMYYNLEQNVSQQLAQLMQKLAEGKMKVD</sequence>
<evidence type="ECO:0000256" key="8">
    <source>
        <dbReference type="ARBA" id="ARBA00022927"/>
    </source>
</evidence>
<keyword evidence="10 12" id="KW-0811">Translocation</keyword>
<accession>A0A5D4M087</accession>
<feature type="binding site" evidence="12">
    <location>
        <position position="86"/>
    </location>
    <ligand>
        <name>ATP</name>
        <dbReference type="ChEBI" id="CHEBI:30616"/>
    </ligand>
</feature>
<dbReference type="PRINTS" id="PR00906">
    <property type="entry name" value="SECA"/>
</dbReference>
<evidence type="ECO:0000313" key="18">
    <source>
        <dbReference type="EMBL" id="TYR94877.1"/>
    </source>
</evidence>
<feature type="domain" description="Helicase ATP-binding" evidence="15">
    <location>
        <begin position="88"/>
        <end position="247"/>
    </location>
</feature>
<name>A0A5D4M087_9BACI</name>
<dbReference type="InterPro" id="IPR011115">
    <property type="entry name" value="SecA_DEAD"/>
</dbReference>
<gene>
    <name evidence="18" type="primary">secA2</name>
    <name evidence="12" type="synonym">secA</name>
    <name evidence="18" type="ORF">FZC84_22095</name>
</gene>
<dbReference type="Pfam" id="PF07516">
    <property type="entry name" value="SecA_SW"/>
    <property type="match status" value="1"/>
</dbReference>
<dbReference type="NCBIfam" id="TIGR00963">
    <property type="entry name" value="secA"/>
    <property type="match status" value="1"/>
</dbReference>
<dbReference type="InterPro" id="IPR014018">
    <property type="entry name" value="SecA_motor_DEAD"/>
</dbReference>
<evidence type="ECO:0000256" key="11">
    <source>
        <dbReference type="ARBA" id="ARBA00023136"/>
    </source>
</evidence>
<dbReference type="GO" id="GO:0005524">
    <property type="term" value="F:ATP binding"/>
    <property type="evidence" value="ECO:0007669"/>
    <property type="project" value="UniProtKB-UniRule"/>
</dbReference>
<dbReference type="GO" id="GO:0008564">
    <property type="term" value="F:protein-exporting ATPase activity"/>
    <property type="evidence" value="ECO:0007669"/>
    <property type="project" value="UniProtKB-EC"/>
</dbReference>
<comment type="subunit">
    <text evidence="12">Monomer and homodimer. Part of the essential Sec protein translocation apparatus which comprises SecA, SecYEG and auxiliary proteins SecDF. Other proteins may also be involved.</text>
</comment>
<comment type="function">
    <text evidence="12">Part of the Sec protein translocase complex. Interacts with the SecYEG preprotein conducting channel. Has a central role in coupling the hydrolysis of ATP to the transfer of proteins into and across the cell membrane, serving as an ATP-driven molecular motor driving the stepwise translocation of polypeptide chains across the membrane.</text>
</comment>
<keyword evidence="5 12" id="KW-0963">Cytoplasm</keyword>
<dbReference type="PROSITE" id="PS51196">
    <property type="entry name" value="SECA_MOTOR_DEAD"/>
    <property type="match status" value="1"/>
</dbReference>
<evidence type="ECO:0000256" key="6">
    <source>
        <dbReference type="ARBA" id="ARBA00022741"/>
    </source>
</evidence>
<dbReference type="NCBIfam" id="NF006630">
    <property type="entry name" value="PRK09200.1"/>
    <property type="match status" value="1"/>
</dbReference>
<dbReference type="CDD" id="cd18803">
    <property type="entry name" value="SF2_C_secA"/>
    <property type="match status" value="1"/>
</dbReference>
<keyword evidence="14" id="KW-0175">Coiled coil</keyword>
<dbReference type="InterPro" id="IPR014001">
    <property type="entry name" value="Helicase_ATP-bd"/>
</dbReference>
<evidence type="ECO:0000259" key="16">
    <source>
        <dbReference type="PROSITE" id="PS51194"/>
    </source>
</evidence>
<dbReference type="EMBL" id="VTEG01000034">
    <property type="protein sequence ID" value="TYR94877.1"/>
    <property type="molecule type" value="Genomic_DNA"/>
</dbReference>
<dbReference type="InterPro" id="IPR030908">
    <property type="entry name" value="SecA2_Bac_anthr"/>
</dbReference>
<dbReference type="PROSITE" id="PS01312">
    <property type="entry name" value="SECA"/>
    <property type="match status" value="1"/>
</dbReference>
<dbReference type="InterPro" id="IPR044722">
    <property type="entry name" value="SecA_SF2_C"/>
</dbReference>
<dbReference type="InterPro" id="IPR020937">
    <property type="entry name" value="SecA_CS"/>
</dbReference>
<organism evidence="18 19">
    <name type="scientific">Rossellomorea vietnamensis</name>
    <dbReference type="NCBI Taxonomy" id="218284"/>
    <lineage>
        <taxon>Bacteria</taxon>
        <taxon>Bacillati</taxon>
        <taxon>Bacillota</taxon>
        <taxon>Bacilli</taxon>
        <taxon>Bacillales</taxon>
        <taxon>Bacillaceae</taxon>
        <taxon>Rossellomorea</taxon>
    </lineage>
</organism>
<dbReference type="InterPro" id="IPR011116">
    <property type="entry name" value="SecA_Wing/Scaffold"/>
</dbReference>
<dbReference type="SUPFAM" id="SSF52540">
    <property type="entry name" value="P-loop containing nucleoside triphosphate hydrolases"/>
    <property type="match status" value="2"/>
</dbReference>
<evidence type="ECO:0000256" key="5">
    <source>
        <dbReference type="ARBA" id="ARBA00022490"/>
    </source>
</evidence>
<evidence type="ECO:0000256" key="2">
    <source>
        <dbReference type="ARBA" id="ARBA00007650"/>
    </source>
</evidence>
<protein>
    <recommendedName>
        <fullName evidence="12 13">Protein translocase subunit SecA</fullName>
        <ecNumber evidence="12">7.4.2.8</ecNumber>
    </recommendedName>
</protein>
<dbReference type="PROSITE" id="PS51194">
    <property type="entry name" value="HELICASE_CTER"/>
    <property type="match status" value="1"/>
</dbReference>
<dbReference type="InterPro" id="IPR027417">
    <property type="entry name" value="P-loop_NTPase"/>
</dbReference>
<dbReference type="InterPro" id="IPR000185">
    <property type="entry name" value="SecA"/>
</dbReference>
<dbReference type="GO" id="GO:0065002">
    <property type="term" value="P:intracellular protein transmembrane transport"/>
    <property type="evidence" value="ECO:0007669"/>
    <property type="project" value="UniProtKB-UniRule"/>
</dbReference>
<feature type="domain" description="Helicase C-terminal" evidence="16">
    <location>
        <begin position="411"/>
        <end position="586"/>
    </location>
</feature>
<keyword evidence="8 12" id="KW-0653">Protein transport</keyword>
<dbReference type="EC" id="7.4.2.8" evidence="12"/>
<evidence type="ECO:0000256" key="4">
    <source>
        <dbReference type="ARBA" id="ARBA00022475"/>
    </source>
</evidence>
<dbReference type="PANTHER" id="PTHR30612:SF0">
    <property type="entry name" value="CHLOROPLAST PROTEIN-TRANSPORTING ATPASE"/>
    <property type="match status" value="1"/>
</dbReference>
<comment type="catalytic activity">
    <reaction evidence="12">
        <text>ATP + H2O + cellular proteinSide 1 = ADP + phosphate + cellular proteinSide 2.</text>
        <dbReference type="EC" id="7.4.2.8"/>
    </reaction>
</comment>
<dbReference type="Proteomes" id="UP000325182">
    <property type="component" value="Unassembled WGS sequence"/>
</dbReference>
<dbReference type="GO" id="GO:0005886">
    <property type="term" value="C:plasma membrane"/>
    <property type="evidence" value="ECO:0007669"/>
    <property type="project" value="UniProtKB-SubCell"/>
</dbReference>
<keyword evidence="9 12" id="KW-1278">Translocase</keyword>
<dbReference type="InterPro" id="IPR036670">
    <property type="entry name" value="SecA_X-link_sf"/>
</dbReference>
<reference evidence="18 19" key="1">
    <citation type="submission" date="2019-08" db="EMBL/GenBank/DDBJ databases">
        <title>Bacillus genomes from the desert of Cuatro Cienegas, Coahuila.</title>
        <authorList>
            <person name="Olmedo-Alvarez G."/>
        </authorList>
    </citation>
    <scope>NUCLEOTIDE SEQUENCE [LARGE SCALE GENOMIC DNA]</scope>
    <source>
        <strain evidence="18 19">CH128b_4D</strain>
    </source>
</reference>
<evidence type="ECO:0000256" key="1">
    <source>
        <dbReference type="ARBA" id="ARBA00004170"/>
    </source>
</evidence>
<comment type="subcellular location">
    <subcellularLocation>
        <location evidence="12">Cell membrane</location>
        <topology evidence="12">Peripheral membrane protein</topology>
        <orientation evidence="12">Cytoplasmic side</orientation>
    </subcellularLocation>
    <subcellularLocation>
        <location evidence="12">Cytoplasm</location>
    </subcellularLocation>
    <subcellularLocation>
        <location evidence="1">Membrane</location>
        <topology evidence="1">Peripheral membrane protein</topology>
    </subcellularLocation>
    <text evidence="12">Distribution is 50-50.</text>
</comment>
<evidence type="ECO:0000256" key="14">
    <source>
        <dbReference type="SAM" id="Coils"/>
    </source>
</evidence>
<dbReference type="Gene3D" id="1.10.3060.10">
    <property type="entry name" value="Helical scaffold and wing domains of SecA"/>
    <property type="match status" value="1"/>
</dbReference>
<keyword evidence="3 12" id="KW-0813">Transport</keyword>
<evidence type="ECO:0000256" key="10">
    <source>
        <dbReference type="ARBA" id="ARBA00023010"/>
    </source>
</evidence>
<dbReference type="PROSITE" id="PS51192">
    <property type="entry name" value="HELICASE_ATP_BIND_1"/>
    <property type="match status" value="1"/>
</dbReference>
<keyword evidence="11 12" id="KW-0472">Membrane</keyword>
<feature type="binding site" evidence="12">
    <location>
        <begin position="104"/>
        <end position="108"/>
    </location>
    <ligand>
        <name>ATP</name>
        <dbReference type="ChEBI" id="CHEBI:30616"/>
    </ligand>
</feature>
<dbReference type="GO" id="GO:0043952">
    <property type="term" value="P:protein transport by the Sec complex"/>
    <property type="evidence" value="ECO:0007669"/>
    <property type="project" value="TreeGrafter"/>
</dbReference>
<dbReference type="Pfam" id="PF21090">
    <property type="entry name" value="P-loop_SecA"/>
    <property type="match status" value="1"/>
</dbReference>
<dbReference type="InterPro" id="IPR036266">
    <property type="entry name" value="SecA_Wing/Scaffold_sf"/>
</dbReference>
<dbReference type="FunFam" id="3.40.50.300:FF:000429">
    <property type="entry name" value="Preprotein translocase subunit SecA"/>
    <property type="match status" value="1"/>
</dbReference>
<evidence type="ECO:0000313" key="19">
    <source>
        <dbReference type="Proteomes" id="UP000325182"/>
    </source>
</evidence>